<feature type="transmembrane region" description="Helical" evidence="1">
    <location>
        <begin position="6"/>
        <end position="26"/>
    </location>
</feature>
<dbReference type="SUPFAM" id="SSF51261">
    <property type="entry name" value="Duplicated hybrid motif"/>
    <property type="match status" value="1"/>
</dbReference>
<name>A0ABV9JJL7_9GAMM</name>
<dbReference type="RefSeq" id="WP_377331607.1">
    <property type="nucleotide sequence ID" value="NZ_JBHSGB010000002.1"/>
</dbReference>
<evidence type="ECO:0000259" key="2">
    <source>
        <dbReference type="Pfam" id="PF01551"/>
    </source>
</evidence>
<dbReference type="Pfam" id="PF01551">
    <property type="entry name" value="Peptidase_M23"/>
    <property type="match status" value="1"/>
</dbReference>
<dbReference type="Proteomes" id="UP001595962">
    <property type="component" value="Unassembled WGS sequence"/>
</dbReference>
<feature type="domain" description="M23ase beta-sheet core" evidence="2">
    <location>
        <begin position="346"/>
        <end position="443"/>
    </location>
</feature>
<evidence type="ECO:0000256" key="1">
    <source>
        <dbReference type="SAM" id="Phobius"/>
    </source>
</evidence>
<proteinExistence type="predicted"/>
<feature type="transmembrane region" description="Helical" evidence="1">
    <location>
        <begin position="38"/>
        <end position="54"/>
    </location>
</feature>
<feature type="transmembrane region" description="Helical" evidence="1">
    <location>
        <begin position="294"/>
        <end position="314"/>
    </location>
</feature>
<sequence>MSGALLVHLLAFVCLSGLLWLLQLSLQKRWPALQAQPGFYLLLALLSLTAWLPLPQFDHSWPVPLALLQETSWQWQQLQAVPEHPSLRVTQQWHRANYLLLLLAVVAVFGLIRLTCQQLKLKRLITNATLLQGQSWLPDWPDSVQLRLFDGQSSAFATGIRQPLVMIPAYLVQLPTAQRHLLLRHELLHLQRLDPQVLLGWRLLLALCWFNPFLRFWYHAWQQAAELRVDLQVCQTTNPTLYASTLLQCLKLDQQQQPNGLAFNRSSALSLYQQRLTALFQPLPELSALQRTQGGVFLALLTVLLIVACAQLRFSQSPAHWLRPVSADVRVSSFYGEQHPFRQNRPHQGMDFAADAGDPVYASARGTVLIADDRSLNSNYGIAVLLDHGDGYQTLYAHLQQADVTPGQQLQAGQLLGKVGATGRVTGAHLHFEVLHQGQTQNPALLLTKPN</sequence>
<dbReference type="PANTHER" id="PTHR21666:SF270">
    <property type="entry name" value="MUREIN HYDROLASE ACTIVATOR ENVC"/>
    <property type="match status" value="1"/>
</dbReference>
<dbReference type="EMBL" id="JBHSGB010000002">
    <property type="protein sequence ID" value="MFC4653974.1"/>
    <property type="molecule type" value="Genomic_DNA"/>
</dbReference>
<keyword evidence="5" id="KW-1185">Reference proteome</keyword>
<evidence type="ECO:0000313" key="5">
    <source>
        <dbReference type="Proteomes" id="UP001595962"/>
    </source>
</evidence>
<feature type="transmembrane region" description="Helical" evidence="1">
    <location>
        <begin position="96"/>
        <end position="116"/>
    </location>
</feature>
<keyword evidence="1" id="KW-1133">Transmembrane helix</keyword>
<keyword evidence="1" id="KW-0472">Membrane</keyword>
<evidence type="ECO:0000259" key="3">
    <source>
        <dbReference type="Pfam" id="PF05569"/>
    </source>
</evidence>
<dbReference type="InterPro" id="IPR008756">
    <property type="entry name" value="Peptidase_M56"/>
</dbReference>
<dbReference type="Gene3D" id="2.70.70.10">
    <property type="entry name" value="Glucose Permease (Domain IIA)"/>
    <property type="match status" value="1"/>
</dbReference>
<dbReference type="InterPro" id="IPR050570">
    <property type="entry name" value="Cell_wall_metabolism_enzyme"/>
</dbReference>
<dbReference type="PANTHER" id="PTHR21666">
    <property type="entry name" value="PEPTIDASE-RELATED"/>
    <property type="match status" value="1"/>
</dbReference>
<feature type="domain" description="Peptidase M56" evidence="3">
    <location>
        <begin position="90"/>
        <end position="261"/>
    </location>
</feature>
<protein>
    <submittedName>
        <fullName evidence="4">Peptidoglycan DD-metalloendopeptidase family protein</fullName>
    </submittedName>
</protein>
<organism evidence="4 5">
    <name type="scientific">Rheinheimera marina</name>
    <dbReference type="NCBI Taxonomy" id="1774958"/>
    <lineage>
        <taxon>Bacteria</taxon>
        <taxon>Pseudomonadati</taxon>
        <taxon>Pseudomonadota</taxon>
        <taxon>Gammaproteobacteria</taxon>
        <taxon>Chromatiales</taxon>
        <taxon>Chromatiaceae</taxon>
        <taxon>Rheinheimera</taxon>
    </lineage>
</organism>
<evidence type="ECO:0000313" key="4">
    <source>
        <dbReference type="EMBL" id="MFC4653974.1"/>
    </source>
</evidence>
<dbReference type="InterPro" id="IPR016047">
    <property type="entry name" value="M23ase_b-sheet_dom"/>
</dbReference>
<comment type="caution">
    <text evidence="4">The sequence shown here is derived from an EMBL/GenBank/DDBJ whole genome shotgun (WGS) entry which is preliminary data.</text>
</comment>
<dbReference type="InterPro" id="IPR011055">
    <property type="entry name" value="Dup_hybrid_motif"/>
</dbReference>
<reference evidence="5" key="1">
    <citation type="journal article" date="2019" name="Int. J. Syst. Evol. Microbiol.">
        <title>The Global Catalogue of Microorganisms (GCM) 10K type strain sequencing project: providing services to taxonomists for standard genome sequencing and annotation.</title>
        <authorList>
            <consortium name="The Broad Institute Genomics Platform"/>
            <consortium name="The Broad Institute Genome Sequencing Center for Infectious Disease"/>
            <person name="Wu L."/>
            <person name="Ma J."/>
        </authorList>
    </citation>
    <scope>NUCLEOTIDE SEQUENCE [LARGE SCALE GENOMIC DNA]</scope>
    <source>
        <strain evidence="5">DT28</strain>
    </source>
</reference>
<accession>A0ABV9JJL7</accession>
<dbReference type="CDD" id="cd12797">
    <property type="entry name" value="M23_peptidase"/>
    <property type="match status" value="1"/>
</dbReference>
<gene>
    <name evidence="4" type="ORF">ACFO3I_02925</name>
</gene>
<dbReference type="Pfam" id="PF05569">
    <property type="entry name" value="Peptidase_M56"/>
    <property type="match status" value="1"/>
</dbReference>
<keyword evidence="1" id="KW-0812">Transmembrane</keyword>